<feature type="transmembrane region" description="Helical" evidence="6">
    <location>
        <begin position="426"/>
        <end position="450"/>
    </location>
</feature>
<evidence type="ECO:0000256" key="2">
    <source>
        <dbReference type="ARBA" id="ARBA00022692"/>
    </source>
</evidence>
<dbReference type="OrthoDB" id="448280at2759"/>
<dbReference type="PANTHER" id="PTHR11040:SF60">
    <property type="entry name" value="FAMILY ZINC TRANSPORTER, PUTATIVE (AFU_ORTHOLOGUE AFUA_8G04010)-RELATED"/>
    <property type="match status" value="1"/>
</dbReference>
<dbReference type="AlphaFoldDB" id="A0A0F4ZBA5"/>
<feature type="transmembrane region" description="Helical" evidence="6">
    <location>
        <begin position="265"/>
        <end position="286"/>
    </location>
</feature>
<dbReference type="PANTHER" id="PTHR11040">
    <property type="entry name" value="ZINC/IRON TRANSPORTER"/>
    <property type="match status" value="1"/>
</dbReference>
<accession>A0A0F4ZBA5</accession>
<name>A0A0F4ZBA5_9PEZI</name>
<dbReference type="InterPro" id="IPR003689">
    <property type="entry name" value="ZIP"/>
</dbReference>
<feature type="transmembrane region" description="Helical" evidence="6">
    <location>
        <begin position="233"/>
        <end position="253"/>
    </location>
</feature>
<evidence type="ECO:0000256" key="5">
    <source>
        <dbReference type="SAM" id="MobiDB-lite"/>
    </source>
</evidence>
<dbReference type="Pfam" id="PF02535">
    <property type="entry name" value="Zip"/>
    <property type="match status" value="1"/>
</dbReference>
<dbReference type="GO" id="GO:0005886">
    <property type="term" value="C:plasma membrane"/>
    <property type="evidence" value="ECO:0007669"/>
    <property type="project" value="TreeGrafter"/>
</dbReference>
<feature type="region of interest" description="Disordered" evidence="5">
    <location>
        <begin position="196"/>
        <end position="219"/>
    </location>
</feature>
<feature type="transmembrane region" description="Helical" evidence="6">
    <location>
        <begin position="367"/>
        <end position="386"/>
    </location>
</feature>
<comment type="subcellular location">
    <subcellularLocation>
        <location evidence="1">Membrane</location>
        <topology evidence="1">Multi-pass membrane protein</topology>
    </subcellularLocation>
</comment>
<keyword evidence="3 6" id="KW-1133">Transmembrane helix</keyword>
<dbReference type="EMBL" id="LAEV01001737">
    <property type="protein sequence ID" value="KKA27421.1"/>
    <property type="molecule type" value="Genomic_DNA"/>
</dbReference>
<evidence type="ECO:0000256" key="6">
    <source>
        <dbReference type="SAM" id="Phobius"/>
    </source>
</evidence>
<feature type="compositionally biased region" description="Basic and acidic residues" evidence="5">
    <location>
        <begin position="204"/>
        <end position="219"/>
    </location>
</feature>
<comment type="caution">
    <text evidence="7">The sequence shown here is derived from an EMBL/GenBank/DDBJ whole genome shotgun (WGS) entry which is preliminary data.</text>
</comment>
<dbReference type="GO" id="GO:0005385">
    <property type="term" value="F:zinc ion transmembrane transporter activity"/>
    <property type="evidence" value="ECO:0007669"/>
    <property type="project" value="TreeGrafter"/>
</dbReference>
<feature type="transmembrane region" description="Helical" evidence="6">
    <location>
        <begin position="456"/>
        <end position="480"/>
    </location>
</feature>
<dbReference type="Proteomes" id="UP000033483">
    <property type="component" value="Unassembled WGS sequence"/>
</dbReference>
<keyword evidence="4 6" id="KW-0472">Membrane</keyword>
<keyword evidence="8" id="KW-1185">Reference proteome</keyword>
<sequence>MPLANDTSFFPAHIERAYLPAARNSQYDLESGHSHMAIYQVKGLEKTQTKFGPKPKSKVRHYLGVKLCKFWFFAFLLFLLVMCLLYKTLAYPGGHEGHIEASTDSTASGSCVSLNVPSVTADISSVVSTVPASMTVSVLGPVSAASASASAILSMPISVPTVSPLPESNPLTENNPFSGPLLPILLAPSGRIANKHIGHSHGGHSHDDHDHEGHGHDHDECPYEASYNLPLHISAVFILMASSSLPCAIPLLAKNLLTNRASSCIFFAARYIGTGVLMATAFVHLYPTAFSALTHPSLPSFFTETYSCLPGAVTLGAILVVLGVEMVLSPTRVLGTQFTGRCTQDSKSEENNAEAASKFQQVMQCRLLESGIIFHSIFIGMALSVASGPGFMAFMAAIMFHQAFEGLALGSRIAAISWHASSVEPWIMVVLYGLTTPTGQAIGLATRTLYDPKSPAGLLVVGFANAISAGLLAFAALTEIIPEDFLSTHSWKKMCGWRRVLAYGLVVLGAAMMSLIGYWA</sequence>
<protein>
    <recommendedName>
        <fullName evidence="9">Zinc/iron permease</fullName>
    </recommendedName>
</protein>
<evidence type="ECO:0000256" key="4">
    <source>
        <dbReference type="ARBA" id="ARBA00023136"/>
    </source>
</evidence>
<feature type="transmembrane region" description="Helical" evidence="6">
    <location>
        <begin position="306"/>
        <end position="328"/>
    </location>
</feature>
<evidence type="ECO:0008006" key="9">
    <source>
        <dbReference type="Google" id="ProtNLM"/>
    </source>
</evidence>
<proteinExistence type="predicted"/>
<feature type="transmembrane region" description="Helical" evidence="6">
    <location>
        <begin position="500"/>
        <end position="519"/>
    </location>
</feature>
<evidence type="ECO:0000313" key="7">
    <source>
        <dbReference type="EMBL" id="KKA27421.1"/>
    </source>
</evidence>
<organism evidence="7 8">
    <name type="scientific">Thielaviopsis punctulata</name>
    <dbReference type="NCBI Taxonomy" id="72032"/>
    <lineage>
        <taxon>Eukaryota</taxon>
        <taxon>Fungi</taxon>
        <taxon>Dikarya</taxon>
        <taxon>Ascomycota</taxon>
        <taxon>Pezizomycotina</taxon>
        <taxon>Sordariomycetes</taxon>
        <taxon>Hypocreomycetidae</taxon>
        <taxon>Microascales</taxon>
        <taxon>Ceratocystidaceae</taxon>
        <taxon>Thielaviopsis</taxon>
    </lineage>
</organism>
<evidence type="ECO:0000256" key="1">
    <source>
        <dbReference type="ARBA" id="ARBA00004141"/>
    </source>
</evidence>
<evidence type="ECO:0000313" key="8">
    <source>
        <dbReference type="Proteomes" id="UP000033483"/>
    </source>
</evidence>
<reference evidence="7 8" key="1">
    <citation type="submission" date="2015-03" db="EMBL/GenBank/DDBJ databases">
        <authorList>
            <person name="Radwan O."/>
            <person name="Al-Naeli F.A."/>
            <person name="Rendon G.A."/>
            <person name="Fields C."/>
        </authorList>
    </citation>
    <scope>NUCLEOTIDE SEQUENCE [LARGE SCALE GENOMIC DNA]</scope>
    <source>
        <strain evidence="7">CR-DP1</strain>
    </source>
</reference>
<feature type="transmembrane region" description="Helical" evidence="6">
    <location>
        <begin position="70"/>
        <end position="89"/>
    </location>
</feature>
<evidence type="ECO:0000256" key="3">
    <source>
        <dbReference type="ARBA" id="ARBA00022989"/>
    </source>
</evidence>
<gene>
    <name evidence="7" type="ORF">TD95_002025</name>
</gene>
<keyword evidence="2 6" id="KW-0812">Transmembrane</keyword>